<feature type="transmembrane region" description="Helical" evidence="1">
    <location>
        <begin position="46"/>
        <end position="64"/>
    </location>
</feature>
<keyword evidence="3" id="KW-1185">Reference proteome</keyword>
<keyword evidence="1" id="KW-0472">Membrane</keyword>
<feature type="transmembrane region" description="Helical" evidence="1">
    <location>
        <begin position="76"/>
        <end position="102"/>
    </location>
</feature>
<keyword evidence="1" id="KW-0812">Transmembrane</keyword>
<dbReference type="AlphaFoldDB" id="A0A7G5IIL6"/>
<name>A0A7G5IIL6_9SPHN</name>
<feature type="transmembrane region" description="Helical" evidence="1">
    <location>
        <begin position="6"/>
        <end position="25"/>
    </location>
</feature>
<dbReference type="KEGG" id="sand:H3309_01480"/>
<keyword evidence="1" id="KW-1133">Transmembrane helix</keyword>
<organism evidence="2 3">
    <name type="scientific">Sandaracinobacteroides saxicola</name>
    <dbReference type="NCBI Taxonomy" id="2759707"/>
    <lineage>
        <taxon>Bacteria</taxon>
        <taxon>Pseudomonadati</taxon>
        <taxon>Pseudomonadota</taxon>
        <taxon>Alphaproteobacteria</taxon>
        <taxon>Sphingomonadales</taxon>
        <taxon>Sphingosinicellaceae</taxon>
        <taxon>Sandaracinobacteroides</taxon>
    </lineage>
</organism>
<protein>
    <submittedName>
        <fullName evidence="2">DUF2214 family protein</fullName>
    </submittedName>
</protein>
<dbReference type="InterPro" id="IPR018706">
    <property type="entry name" value="DUF2214_membrane"/>
</dbReference>
<dbReference type="Pfam" id="PF09980">
    <property type="entry name" value="DUF2214"/>
    <property type="match status" value="1"/>
</dbReference>
<reference evidence="2 3" key="1">
    <citation type="submission" date="2020-07" db="EMBL/GenBank/DDBJ databases">
        <title>Complete genome sequence for Sandaracinobacter sp. M6.</title>
        <authorList>
            <person name="Tang Y."/>
            <person name="Liu Q."/>
            <person name="Guo Z."/>
            <person name="Lei P."/>
            <person name="Huang B."/>
        </authorList>
    </citation>
    <scope>NUCLEOTIDE SEQUENCE [LARGE SCALE GENOMIC DNA]</scope>
    <source>
        <strain evidence="2 3">M6</strain>
    </source>
</reference>
<evidence type="ECO:0000313" key="2">
    <source>
        <dbReference type="EMBL" id="QMW23208.1"/>
    </source>
</evidence>
<dbReference type="RefSeq" id="WP_182296855.1">
    <property type="nucleotide sequence ID" value="NZ_CP059851.1"/>
</dbReference>
<proteinExistence type="predicted"/>
<gene>
    <name evidence="2" type="ORF">H3309_01480</name>
</gene>
<evidence type="ECO:0000313" key="3">
    <source>
        <dbReference type="Proteomes" id="UP000515292"/>
    </source>
</evidence>
<feature type="transmembrane region" description="Helical" evidence="1">
    <location>
        <begin position="123"/>
        <end position="143"/>
    </location>
</feature>
<evidence type="ECO:0000256" key="1">
    <source>
        <dbReference type="SAM" id="Phobius"/>
    </source>
</evidence>
<accession>A0A7G5IIL6</accession>
<dbReference type="Proteomes" id="UP000515292">
    <property type="component" value="Chromosome"/>
</dbReference>
<dbReference type="EMBL" id="CP059851">
    <property type="protein sequence ID" value="QMW23208.1"/>
    <property type="molecule type" value="Genomic_DNA"/>
</dbReference>
<sequence length="145" mass="15400">MGDTVLAATHFVLAFLLVATLAVELTLIRPGMSADDVRTVGRVDMAYGLLFGALVLVGFGRVYFGPAGASYYFGNGWFWTKLAALGVAAALSLPPTLTLLLWRKAAKRDGTVPDAARIRGVRNWMHAEAAVLLAVPVLAVLMARG</sequence>